<evidence type="ECO:0000259" key="2">
    <source>
        <dbReference type="PROSITE" id="PS50206"/>
    </source>
</evidence>
<dbReference type="SUPFAM" id="SSF52821">
    <property type="entry name" value="Rhodanese/Cell cycle control phosphatase"/>
    <property type="match status" value="1"/>
</dbReference>
<dbReference type="PROSITE" id="PS50206">
    <property type="entry name" value="RHODANESE_3"/>
    <property type="match status" value="1"/>
</dbReference>
<evidence type="ECO:0000313" key="5">
    <source>
        <dbReference type="Proteomes" id="UP001162741"/>
    </source>
</evidence>
<dbReference type="SMART" id="SM00450">
    <property type="entry name" value="RHOD"/>
    <property type="match status" value="1"/>
</dbReference>
<gene>
    <name evidence="4" type="ORF">MKQ68_00505</name>
</gene>
<dbReference type="InterPro" id="IPR052367">
    <property type="entry name" value="Thiosulfate_ST/Rhodanese-like"/>
</dbReference>
<evidence type="ECO:0000313" key="4">
    <source>
        <dbReference type="EMBL" id="UYQ93581.1"/>
    </source>
</evidence>
<dbReference type="InterPro" id="IPR001763">
    <property type="entry name" value="Rhodanese-like_dom"/>
</dbReference>
<feature type="chain" id="PRO_5046054563" evidence="1">
    <location>
        <begin position="20"/>
        <end position="226"/>
    </location>
</feature>
<evidence type="ECO:0000256" key="1">
    <source>
        <dbReference type="SAM" id="SignalP"/>
    </source>
</evidence>
<keyword evidence="1" id="KW-0732">Signal</keyword>
<name>A0ABY6J5K3_9BACT</name>
<sequence>MNRCILMMAFVCLRLSLLAQTVDVTTFEKGMKGEEVQLLDVRTAKEFNTGHLQGALQADFNKKPEFQDRVQYLDKSRPVYVYCLAGIRSAGAATWLRENGFKQVIEMDGGINAWKQAGKPLDGANPAPQMTTAEFIRATANGTVLVDVGASWCPPCRKMEPIIAELQASNSVNFSLVKVDGGNDTDVMKSITATTLPTFIIYKNGRETWRKAGPVMLGELKAALAQ</sequence>
<keyword evidence="5" id="KW-1185">Reference proteome</keyword>
<dbReference type="RefSeq" id="WP_264281629.1">
    <property type="nucleotide sequence ID" value="NZ_CP107006.1"/>
</dbReference>
<feature type="domain" description="Thioredoxin" evidence="3">
    <location>
        <begin position="107"/>
        <end position="226"/>
    </location>
</feature>
<dbReference type="Gene3D" id="3.40.30.10">
    <property type="entry name" value="Glutaredoxin"/>
    <property type="match status" value="1"/>
</dbReference>
<accession>A0ABY6J5K3</accession>
<dbReference type="Pfam" id="PF00085">
    <property type="entry name" value="Thioredoxin"/>
    <property type="match status" value="1"/>
</dbReference>
<proteinExistence type="predicted"/>
<dbReference type="PANTHER" id="PTHR45431:SF3">
    <property type="entry name" value="RHODANESE-LIKE DOMAIN-CONTAINING PROTEIN 15, CHLOROPLASTIC"/>
    <property type="match status" value="1"/>
</dbReference>
<dbReference type="CDD" id="cd02947">
    <property type="entry name" value="TRX_family"/>
    <property type="match status" value="1"/>
</dbReference>
<dbReference type="InterPro" id="IPR013766">
    <property type="entry name" value="Thioredoxin_domain"/>
</dbReference>
<dbReference type="InterPro" id="IPR036249">
    <property type="entry name" value="Thioredoxin-like_sf"/>
</dbReference>
<feature type="signal peptide" evidence="1">
    <location>
        <begin position="1"/>
        <end position="19"/>
    </location>
</feature>
<dbReference type="Gene3D" id="3.40.250.10">
    <property type="entry name" value="Rhodanese-like domain"/>
    <property type="match status" value="1"/>
</dbReference>
<dbReference type="Proteomes" id="UP001162741">
    <property type="component" value="Chromosome"/>
</dbReference>
<dbReference type="SUPFAM" id="SSF52833">
    <property type="entry name" value="Thioredoxin-like"/>
    <property type="match status" value="1"/>
</dbReference>
<evidence type="ECO:0000259" key="3">
    <source>
        <dbReference type="PROSITE" id="PS51352"/>
    </source>
</evidence>
<dbReference type="PANTHER" id="PTHR45431">
    <property type="entry name" value="RHODANESE-LIKE DOMAIN-CONTAINING PROTEIN 15, CHLOROPLASTIC"/>
    <property type="match status" value="1"/>
</dbReference>
<dbReference type="InterPro" id="IPR036873">
    <property type="entry name" value="Rhodanese-like_dom_sf"/>
</dbReference>
<dbReference type="CDD" id="cd00158">
    <property type="entry name" value="RHOD"/>
    <property type="match status" value="1"/>
</dbReference>
<protein>
    <submittedName>
        <fullName evidence="4">Rhodanese-like domain-containing protein</fullName>
    </submittedName>
</protein>
<feature type="domain" description="Rhodanese" evidence="2">
    <location>
        <begin position="32"/>
        <end position="123"/>
    </location>
</feature>
<organism evidence="4 5">
    <name type="scientific">Chitinophaga horti</name>
    <dbReference type="NCBI Taxonomy" id="2920382"/>
    <lineage>
        <taxon>Bacteria</taxon>
        <taxon>Pseudomonadati</taxon>
        <taxon>Bacteroidota</taxon>
        <taxon>Chitinophagia</taxon>
        <taxon>Chitinophagales</taxon>
        <taxon>Chitinophagaceae</taxon>
        <taxon>Chitinophaga</taxon>
    </lineage>
</organism>
<dbReference type="EMBL" id="CP107006">
    <property type="protein sequence ID" value="UYQ93581.1"/>
    <property type="molecule type" value="Genomic_DNA"/>
</dbReference>
<reference evidence="4" key="1">
    <citation type="submission" date="2022-10" db="EMBL/GenBank/DDBJ databases">
        <title>Chitinophaga sp. nov., isolated from soil.</title>
        <authorList>
            <person name="Jeon C.O."/>
        </authorList>
    </citation>
    <scope>NUCLEOTIDE SEQUENCE</scope>
    <source>
        <strain evidence="4">R8</strain>
    </source>
</reference>
<dbReference type="Pfam" id="PF00581">
    <property type="entry name" value="Rhodanese"/>
    <property type="match status" value="1"/>
</dbReference>
<dbReference type="PROSITE" id="PS51352">
    <property type="entry name" value="THIOREDOXIN_2"/>
    <property type="match status" value="1"/>
</dbReference>